<keyword evidence="2" id="KW-1185">Reference proteome</keyword>
<accession>A0A7Z7I639</accession>
<gene>
    <name evidence="1" type="ORF">SAMN05446927_3132</name>
</gene>
<reference evidence="1 2" key="1">
    <citation type="submission" date="2017-09" db="EMBL/GenBank/DDBJ databases">
        <authorList>
            <person name="Varghese N."/>
            <person name="Submissions S."/>
        </authorList>
    </citation>
    <scope>NUCLEOTIDE SEQUENCE [LARGE SCALE GENOMIC DNA]</scope>
    <source>
        <strain evidence="1 2">OK806</strain>
    </source>
</reference>
<evidence type="ECO:0008006" key="3">
    <source>
        <dbReference type="Google" id="ProtNLM"/>
    </source>
</evidence>
<name>A0A7Z7I639_9BURK</name>
<proteinExistence type="predicted"/>
<evidence type="ECO:0000313" key="1">
    <source>
        <dbReference type="EMBL" id="SOE66734.1"/>
    </source>
</evidence>
<dbReference type="AlphaFoldDB" id="A0A7Z7I639"/>
<organism evidence="1 2">
    <name type="scientific">Caballeronia arationis</name>
    <dbReference type="NCBI Taxonomy" id="1777142"/>
    <lineage>
        <taxon>Bacteria</taxon>
        <taxon>Pseudomonadati</taxon>
        <taxon>Pseudomonadota</taxon>
        <taxon>Betaproteobacteria</taxon>
        <taxon>Burkholderiales</taxon>
        <taxon>Burkholderiaceae</taxon>
        <taxon>Caballeronia</taxon>
    </lineage>
</organism>
<comment type="caution">
    <text evidence="1">The sequence shown here is derived from an EMBL/GenBank/DDBJ whole genome shotgun (WGS) entry which is preliminary data.</text>
</comment>
<evidence type="ECO:0000313" key="2">
    <source>
        <dbReference type="Proteomes" id="UP000219522"/>
    </source>
</evidence>
<sequence>MLPIPRLKSMMQPIAPKIASEIALNYHLTLEILRTGLGDEYHLGSMAQVTYTAMLVSQTSDASGRAGLFREAKETILRCRRAGLETGVWIADERAYALLGEILTVFDQQLATVALEEFKVANESLKRIFSATEVDPKGSGVCLRPPALSK</sequence>
<dbReference type="Proteomes" id="UP000219522">
    <property type="component" value="Unassembled WGS sequence"/>
</dbReference>
<protein>
    <recommendedName>
        <fullName evidence="3">Fis family transcriptional regulator</fullName>
    </recommendedName>
</protein>
<dbReference type="EMBL" id="OCSU01000001">
    <property type="protein sequence ID" value="SOE66734.1"/>
    <property type="molecule type" value="Genomic_DNA"/>
</dbReference>